<reference evidence="11 12" key="1">
    <citation type="submission" date="2017-06" db="EMBL/GenBank/DDBJ databases">
        <authorList>
            <person name="Kim H.J."/>
            <person name="Triplett B.A."/>
        </authorList>
    </citation>
    <scope>NUCLEOTIDE SEQUENCE [LARGE SCALE GENOMIC DNA]</scope>
    <source>
        <strain evidence="11 12">MWH-VicM1</strain>
    </source>
</reference>
<keyword evidence="2" id="KW-1003">Cell membrane</keyword>
<evidence type="ECO:0000256" key="2">
    <source>
        <dbReference type="ARBA" id="ARBA00022475"/>
    </source>
</evidence>
<feature type="domain" description="Sulfatase N-terminal" evidence="9">
    <location>
        <begin position="233"/>
        <end position="520"/>
    </location>
</feature>
<protein>
    <submittedName>
        <fullName evidence="11">Lipid A ethanolaminephosphotransferase</fullName>
    </submittedName>
</protein>
<evidence type="ECO:0000256" key="7">
    <source>
        <dbReference type="ARBA" id="ARBA00023136"/>
    </source>
</evidence>
<organism evidence="11 12">
    <name type="scientific">Polynucleobacter victoriensis</name>
    <dbReference type="NCBI Taxonomy" id="2049319"/>
    <lineage>
        <taxon>Bacteria</taxon>
        <taxon>Pseudomonadati</taxon>
        <taxon>Pseudomonadota</taxon>
        <taxon>Betaproteobacteria</taxon>
        <taxon>Burkholderiales</taxon>
        <taxon>Burkholderiaceae</taxon>
        <taxon>Polynucleobacter</taxon>
    </lineage>
</organism>
<dbReference type="InterPro" id="IPR040423">
    <property type="entry name" value="PEA_transferase"/>
</dbReference>
<feature type="transmembrane region" description="Helical" evidence="8">
    <location>
        <begin position="45"/>
        <end position="66"/>
    </location>
</feature>
<dbReference type="GO" id="GO:0005886">
    <property type="term" value="C:plasma membrane"/>
    <property type="evidence" value="ECO:0007669"/>
    <property type="project" value="UniProtKB-SubCell"/>
</dbReference>
<feature type="transmembrane region" description="Helical" evidence="8">
    <location>
        <begin position="71"/>
        <end position="90"/>
    </location>
</feature>
<keyword evidence="6 8" id="KW-1133">Transmembrane helix</keyword>
<dbReference type="InterPro" id="IPR017850">
    <property type="entry name" value="Alkaline_phosphatase_core_sf"/>
</dbReference>
<evidence type="ECO:0000256" key="5">
    <source>
        <dbReference type="ARBA" id="ARBA00022692"/>
    </source>
</evidence>
<gene>
    <name evidence="11" type="ORF">SAMN06295916_1586</name>
</gene>
<dbReference type="PANTHER" id="PTHR30443:SF0">
    <property type="entry name" value="PHOSPHOETHANOLAMINE TRANSFERASE EPTA"/>
    <property type="match status" value="1"/>
</dbReference>
<evidence type="ECO:0000313" key="11">
    <source>
        <dbReference type="EMBL" id="SNC72386.1"/>
    </source>
</evidence>
<evidence type="ECO:0000256" key="8">
    <source>
        <dbReference type="SAM" id="Phobius"/>
    </source>
</evidence>
<keyword evidence="7 8" id="KW-0472">Membrane</keyword>
<feature type="transmembrane region" description="Helical" evidence="8">
    <location>
        <begin position="12"/>
        <end position="33"/>
    </location>
</feature>
<dbReference type="InterPro" id="IPR058130">
    <property type="entry name" value="PEA_transf_C"/>
</dbReference>
<dbReference type="GO" id="GO:0009244">
    <property type="term" value="P:lipopolysaccharide core region biosynthetic process"/>
    <property type="evidence" value="ECO:0007669"/>
    <property type="project" value="TreeGrafter"/>
</dbReference>
<evidence type="ECO:0000256" key="4">
    <source>
        <dbReference type="ARBA" id="ARBA00022679"/>
    </source>
</evidence>
<proteinExistence type="predicted"/>
<keyword evidence="3" id="KW-0997">Cell inner membrane</keyword>
<dbReference type="Proteomes" id="UP000197215">
    <property type="component" value="Unassembled WGS sequence"/>
</dbReference>
<dbReference type="OrthoDB" id="9786870at2"/>
<keyword evidence="4 11" id="KW-0808">Transferase</keyword>
<feature type="domain" description="Phosphoethanolamine transferase N-terminal" evidence="10">
    <location>
        <begin position="56"/>
        <end position="202"/>
    </location>
</feature>
<dbReference type="RefSeq" id="WP_088813512.1">
    <property type="nucleotide sequence ID" value="NZ_FYEX01000002.1"/>
</dbReference>
<evidence type="ECO:0000259" key="9">
    <source>
        <dbReference type="Pfam" id="PF00884"/>
    </source>
</evidence>
<dbReference type="Pfam" id="PF00884">
    <property type="entry name" value="Sulfatase"/>
    <property type="match status" value="1"/>
</dbReference>
<dbReference type="SUPFAM" id="SSF53649">
    <property type="entry name" value="Alkaline phosphatase-like"/>
    <property type="match status" value="1"/>
</dbReference>
<dbReference type="AlphaFoldDB" id="A0A212U2N3"/>
<evidence type="ECO:0000256" key="6">
    <source>
        <dbReference type="ARBA" id="ARBA00022989"/>
    </source>
</evidence>
<evidence type="ECO:0000313" key="12">
    <source>
        <dbReference type="Proteomes" id="UP000197215"/>
    </source>
</evidence>
<dbReference type="InterPro" id="IPR012549">
    <property type="entry name" value="EptA-like_N"/>
</dbReference>
<dbReference type="PANTHER" id="PTHR30443">
    <property type="entry name" value="INNER MEMBRANE PROTEIN"/>
    <property type="match status" value="1"/>
</dbReference>
<dbReference type="Pfam" id="PF08019">
    <property type="entry name" value="EptA_B_N"/>
    <property type="match status" value="1"/>
</dbReference>
<dbReference type="Gene3D" id="3.40.720.10">
    <property type="entry name" value="Alkaline Phosphatase, subunit A"/>
    <property type="match status" value="1"/>
</dbReference>
<evidence type="ECO:0000256" key="1">
    <source>
        <dbReference type="ARBA" id="ARBA00004429"/>
    </source>
</evidence>
<evidence type="ECO:0000259" key="10">
    <source>
        <dbReference type="Pfam" id="PF08019"/>
    </source>
</evidence>
<dbReference type="CDD" id="cd16017">
    <property type="entry name" value="LptA"/>
    <property type="match status" value="1"/>
</dbReference>
<dbReference type="NCBIfam" id="NF028537">
    <property type="entry name" value="P_eth_NH2_trans"/>
    <property type="match status" value="1"/>
</dbReference>
<name>A0A212U2N3_9BURK</name>
<comment type="subcellular location">
    <subcellularLocation>
        <location evidence="1">Cell inner membrane</location>
        <topology evidence="1">Multi-pass membrane protein</topology>
    </subcellularLocation>
</comment>
<feature type="transmembrane region" description="Helical" evidence="8">
    <location>
        <begin position="121"/>
        <end position="139"/>
    </location>
</feature>
<dbReference type="GO" id="GO:0016776">
    <property type="term" value="F:phosphotransferase activity, phosphate group as acceptor"/>
    <property type="evidence" value="ECO:0007669"/>
    <property type="project" value="TreeGrafter"/>
</dbReference>
<sequence>MRYPSFNIRLEWLILILATYFSLFLNQSLWAALINTQSGSAFEVFTFIAAVAVGVTAFQFGILSLLIYRPIAVATAIIILLTGVSADFFAKKYGVFFDTSMVRNILSTNHAEARELFTPSLALHFLIYGVPGILLLSCFKVKQQTLLKGLTLKFGMILLAIVIALASFMTVFKNFSATMRNNKEIRHLVLPMSYLISTPRVVFDTGVEAQKELLPLGEDAVKNTKAGVKPTLLVLVVGETVRAANWGLSGYERQTTPNLAKQDVINFPYVVSCGTNTEVSVPCMFSALGRKQYDEKKIRSTESLLHLISRAGVPVTWIDNQSGCKGVCKGLESIDAKTLGTPDICPATGCYDETLLRGLEATIKKVSGDQVVVLHQLGNHGPAYYARYPQAFEKFKPVCASSDLGRCTQQEIFNAYDNAILYTDHILSKAIDLLKAKETRNVVFIYVSDHGESLGEGGFYLHGLPYSIAPKEQTRPPMTWWVSEQYMKQNQFSKECLMQRAKEPAHHDNLFHTVLGFMNISTSVYDPAWDLTAKCKK</sequence>
<feature type="transmembrane region" description="Helical" evidence="8">
    <location>
        <begin position="151"/>
        <end position="172"/>
    </location>
</feature>
<dbReference type="InterPro" id="IPR000917">
    <property type="entry name" value="Sulfatase_N"/>
</dbReference>
<keyword evidence="5 8" id="KW-0812">Transmembrane</keyword>
<evidence type="ECO:0000256" key="3">
    <source>
        <dbReference type="ARBA" id="ARBA00022519"/>
    </source>
</evidence>
<keyword evidence="12" id="KW-1185">Reference proteome</keyword>
<accession>A0A212U2N3</accession>
<dbReference type="EMBL" id="FYEX01000002">
    <property type="protein sequence ID" value="SNC72386.1"/>
    <property type="molecule type" value="Genomic_DNA"/>
</dbReference>